<reference evidence="2 3" key="1">
    <citation type="submission" date="2016-10" db="EMBL/GenBank/DDBJ databases">
        <authorList>
            <person name="de Groot N.N."/>
        </authorList>
    </citation>
    <scope>NUCLEOTIDE SEQUENCE [LARGE SCALE GENOMIC DNA]</scope>
    <source>
        <strain evidence="2 3">B25</strain>
    </source>
</reference>
<dbReference type="Proteomes" id="UP000182360">
    <property type="component" value="Unassembled WGS sequence"/>
</dbReference>
<dbReference type="EMBL" id="FOFU01000011">
    <property type="protein sequence ID" value="SEQ81175.1"/>
    <property type="molecule type" value="Genomic_DNA"/>
</dbReference>
<evidence type="ECO:0008006" key="4">
    <source>
        <dbReference type="Google" id="ProtNLM"/>
    </source>
</evidence>
<evidence type="ECO:0000313" key="2">
    <source>
        <dbReference type="EMBL" id="SEQ81175.1"/>
    </source>
</evidence>
<keyword evidence="3" id="KW-1185">Reference proteome</keyword>
<organism evidence="2 3">
    <name type="scientific">Treponema bryantii</name>
    <dbReference type="NCBI Taxonomy" id="163"/>
    <lineage>
        <taxon>Bacteria</taxon>
        <taxon>Pseudomonadati</taxon>
        <taxon>Spirochaetota</taxon>
        <taxon>Spirochaetia</taxon>
        <taxon>Spirochaetales</taxon>
        <taxon>Treponemataceae</taxon>
        <taxon>Treponema</taxon>
    </lineage>
</organism>
<evidence type="ECO:0000256" key="1">
    <source>
        <dbReference type="SAM" id="SignalP"/>
    </source>
</evidence>
<feature type="chain" id="PRO_5010282060" description="Capsule assembly protein Wzi" evidence="1">
    <location>
        <begin position="20"/>
        <end position="560"/>
    </location>
</feature>
<feature type="signal peptide" evidence="1">
    <location>
        <begin position="1"/>
        <end position="19"/>
    </location>
</feature>
<keyword evidence="1" id="KW-0732">Signal</keyword>
<gene>
    <name evidence="2" type="ORF">SAMN04487977_11154</name>
</gene>
<sequence length="560" mass="65171">MKKIVFTLLISFLIFSLFAKSGNSTQVIKSGHWIYDDLEALCMEAKTEFFFETQPMSIGEMTFYFKRIPYEKLSDSGKVLYEKVKAFLNKNDDFFPEQEVRLFGNIKVNPEFYYKSNKDINWSFDYYIKDFFITIPVIFGFSDYVTIEPDFIIAKNQPSVADPDNFTNIVYAGDQFEFTFPRFAYGAAGHAFENWGLDFIIGKEGLQIYNTQLGSILYNRTFETDMYCSLNLYTEYLKYSLHVAEVDNTKFLYLHQLNLRPFKWLKINVLEGSLLNAPFELRYLNPFMLMHQFNSWTQYGDALSPEESNYYSEGHFCAYFGLMFEIIPFRNFKIYGMYAQNEILDLGGSRTDRALSVPDSIGFQLGLQYDINLPQKGLIKTHLEGVYTSPYLYVKQSPDWSLYRKRVNVQTDPDTSTWIGSPFGPDCFAVTLNAEYDSQDKWKAGIGYIFSIHGENTAESLFDVDKNYNGKFWTYYPYVQYKLAEDADSEEDCLAAKNKGRNMWMSGELTYKHQIKLNGSYSFLDNLSVYGQTVYTIQIFNSEINHAIEIACGLEYQLFK</sequence>
<name>A0A1H9J3I3_9SPIR</name>
<dbReference type="OrthoDB" id="366890at2"/>
<dbReference type="AlphaFoldDB" id="A0A1H9J3I3"/>
<proteinExistence type="predicted"/>
<evidence type="ECO:0000313" key="3">
    <source>
        <dbReference type="Proteomes" id="UP000182360"/>
    </source>
</evidence>
<dbReference type="InterPro" id="IPR038636">
    <property type="entry name" value="Wzi_sf"/>
</dbReference>
<accession>A0A1H9J3I3</accession>
<dbReference type="RefSeq" id="WP_074645261.1">
    <property type="nucleotide sequence ID" value="NZ_FOFU01000011.1"/>
</dbReference>
<dbReference type="Gene3D" id="2.40.160.130">
    <property type="entry name" value="Capsule assembly protein Wzi"/>
    <property type="match status" value="1"/>
</dbReference>
<protein>
    <recommendedName>
        <fullName evidence="4">Capsule assembly protein Wzi</fullName>
    </recommendedName>
</protein>